<dbReference type="RefSeq" id="WP_013630929.1">
    <property type="nucleotide sequence ID" value="NC_015174.1"/>
</dbReference>
<evidence type="ECO:0000313" key="5">
    <source>
        <dbReference type="EMBL" id="ADY62225.1"/>
    </source>
</evidence>
<dbReference type="GO" id="GO:0004252">
    <property type="term" value="F:serine-type endopeptidase activity"/>
    <property type="evidence" value="ECO:0007669"/>
    <property type="project" value="InterPro"/>
</dbReference>
<dbReference type="PRINTS" id="PR00834">
    <property type="entry name" value="PROTEASES2C"/>
</dbReference>
<dbReference type="InterPro" id="IPR051201">
    <property type="entry name" value="Chloro_Bact_Ser_Proteases"/>
</dbReference>
<accession>F0SPB7</accession>
<dbReference type="Pfam" id="PF13180">
    <property type="entry name" value="PDZ_2"/>
    <property type="match status" value="1"/>
</dbReference>
<organism evidence="5 6">
    <name type="scientific">Rubinisphaera brasiliensis (strain ATCC 49424 / DSM 5305 / JCM 21570 / IAM 15109 / NBRC 103401 / IFAM 1448)</name>
    <name type="common">Planctomyces brasiliensis</name>
    <dbReference type="NCBI Taxonomy" id="756272"/>
    <lineage>
        <taxon>Bacteria</taxon>
        <taxon>Pseudomonadati</taxon>
        <taxon>Planctomycetota</taxon>
        <taxon>Planctomycetia</taxon>
        <taxon>Planctomycetales</taxon>
        <taxon>Planctomycetaceae</taxon>
        <taxon>Rubinisphaera</taxon>
    </lineage>
</organism>
<protein>
    <submittedName>
        <fullName evidence="5">DegP2 peptidase</fullName>
    </submittedName>
</protein>
<dbReference type="SUPFAM" id="SSF50494">
    <property type="entry name" value="Trypsin-like serine proteases"/>
    <property type="match status" value="1"/>
</dbReference>
<evidence type="ECO:0000256" key="3">
    <source>
        <dbReference type="ARBA" id="ARBA00022801"/>
    </source>
</evidence>
<dbReference type="AlphaFoldDB" id="F0SPB7"/>
<evidence type="ECO:0000256" key="1">
    <source>
        <dbReference type="ARBA" id="ARBA00010541"/>
    </source>
</evidence>
<evidence type="ECO:0000256" key="2">
    <source>
        <dbReference type="ARBA" id="ARBA00022670"/>
    </source>
</evidence>
<sequence length="411" mass="43673">MRIVVACLVSAVVGGLTAGTFLQLSAPVNIVAQENPQLRGPGFPLTPIIPERKPPEKPAAAGNAAVDIIPEMWQRPEELTQEEQVSVAVYESVNRGVVNITTTSVRTDNLFKLEVPEEGAGSGIVLDKAGHILTNYHVIQDVREVVVTLHDGETYDATYVGADPVNDLAVIRVEAPFELLYPVRLGDSGNLKVGMNVYAIGNPFGLERTLTRGCISSLNRSLKIHGDRSIRSIIQIDAAVNPGNSGGPVLDSHGRMIGINTAIYSATGQSAGVGFAIPVSLVKRVVPQLIRHGRVIRPEIGISRVYETEDGLLVAQLVPGGAAEKSGIKGPAVLRDRRGPFVVERVDRKAADLIVGLNGKEITTVDDFLGDIESHNPGDTVVISVRRNGQDLQIPVVLGGGVVPATPPGRK</sequence>
<keyword evidence="3" id="KW-0378">Hydrolase</keyword>
<dbReference type="Pfam" id="PF13365">
    <property type="entry name" value="Trypsin_2"/>
    <property type="match status" value="1"/>
</dbReference>
<dbReference type="Gene3D" id="2.30.42.10">
    <property type="match status" value="1"/>
</dbReference>
<dbReference type="Gene3D" id="2.40.10.10">
    <property type="entry name" value="Trypsin-like serine proteases"/>
    <property type="match status" value="2"/>
</dbReference>
<feature type="domain" description="PDZ" evidence="4">
    <location>
        <begin position="298"/>
        <end position="396"/>
    </location>
</feature>
<dbReference type="HOGENOM" id="CLU_020120_2_0_0"/>
<dbReference type="STRING" id="756272.Plabr_4654"/>
<name>F0SPB7_RUBBR</name>
<dbReference type="InterPro" id="IPR009003">
    <property type="entry name" value="Peptidase_S1_PA"/>
</dbReference>
<dbReference type="SUPFAM" id="SSF50156">
    <property type="entry name" value="PDZ domain-like"/>
    <property type="match status" value="1"/>
</dbReference>
<gene>
    <name evidence="5" type="ordered locus">Plabr_4654</name>
</gene>
<dbReference type="KEGG" id="pbs:Plabr_4654"/>
<evidence type="ECO:0000313" key="6">
    <source>
        <dbReference type="Proteomes" id="UP000006860"/>
    </source>
</evidence>
<dbReference type="InterPro" id="IPR036034">
    <property type="entry name" value="PDZ_sf"/>
</dbReference>
<keyword evidence="2" id="KW-0645">Protease</keyword>
<keyword evidence="6" id="KW-1185">Reference proteome</keyword>
<dbReference type="InterPro" id="IPR043504">
    <property type="entry name" value="Peptidase_S1_PA_chymotrypsin"/>
</dbReference>
<dbReference type="Proteomes" id="UP000006860">
    <property type="component" value="Chromosome"/>
</dbReference>
<comment type="similarity">
    <text evidence="1">Belongs to the peptidase S1C family.</text>
</comment>
<reference evidence="6" key="1">
    <citation type="submission" date="2011-02" db="EMBL/GenBank/DDBJ databases">
        <title>The complete genome of Planctomyces brasiliensis DSM 5305.</title>
        <authorList>
            <person name="Lucas S."/>
            <person name="Copeland A."/>
            <person name="Lapidus A."/>
            <person name="Bruce D."/>
            <person name="Goodwin L."/>
            <person name="Pitluck S."/>
            <person name="Kyrpides N."/>
            <person name="Mavromatis K."/>
            <person name="Pagani I."/>
            <person name="Ivanova N."/>
            <person name="Ovchinnikova G."/>
            <person name="Lu M."/>
            <person name="Detter J.C."/>
            <person name="Han C."/>
            <person name="Land M."/>
            <person name="Hauser L."/>
            <person name="Markowitz V."/>
            <person name="Cheng J.-F."/>
            <person name="Hugenholtz P."/>
            <person name="Woyke T."/>
            <person name="Wu D."/>
            <person name="Tindall B."/>
            <person name="Pomrenke H.G."/>
            <person name="Brambilla E."/>
            <person name="Klenk H.-P."/>
            <person name="Eisen J.A."/>
        </authorList>
    </citation>
    <scope>NUCLEOTIDE SEQUENCE [LARGE SCALE GENOMIC DNA]</scope>
    <source>
        <strain evidence="6">ATCC 49424 / DSM 5305 / JCM 21570 / IAM 15109 / NBRC 103401 / IFAM 1448</strain>
    </source>
</reference>
<dbReference type="eggNOG" id="COG0265">
    <property type="taxonomic scope" value="Bacteria"/>
</dbReference>
<dbReference type="PANTHER" id="PTHR43343:SF3">
    <property type="entry name" value="PROTEASE DO-LIKE 8, CHLOROPLASTIC"/>
    <property type="match status" value="1"/>
</dbReference>
<dbReference type="InterPro" id="IPR001940">
    <property type="entry name" value="Peptidase_S1C"/>
</dbReference>
<proteinExistence type="inferred from homology"/>
<dbReference type="GO" id="GO:0006508">
    <property type="term" value="P:proteolysis"/>
    <property type="evidence" value="ECO:0007669"/>
    <property type="project" value="UniProtKB-KW"/>
</dbReference>
<dbReference type="InterPro" id="IPR001478">
    <property type="entry name" value="PDZ"/>
</dbReference>
<evidence type="ECO:0000259" key="4">
    <source>
        <dbReference type="Pfam" id="PF13180"/>
    </source>
</evidence>
<dbReference type="PANTHER" id="PTHR43343">
    <property type="entry name" value="PEPTIDASE S12"/>
    <property type="match status" value="1"/>
</dbReference>
<dbReference type="EMBL" id="CP002546">
    <property type="protein sequence ID" value="ADY62225.1"/>
    <property type="molecule type" value="Genomic_DNA"/>
</dbReference>